<dbReference type="Pfam" id="PF04043">
    <property type="entry name" value="PMEI"/>
    <property type="match status" value="1"/>
</dbReference>
<organism evidence="5 6">
    <name type="scientific">Cephalotus follicularis</name>
    <name type="common">Albany pitcher plant</name>
    <dbReference type="NCBI Taxonomy" id="3775"/>
    <lineage>
        <taxon>Eukaryota</taxon>
        <taxon>Viridiplantae</taxon>
        <taxon>Streptophyta</taxon>
        <taxon>Embryophyta</taxon>
        <taxon>Tracheophyta</taxon>
        <taxon>Spermatophyta</taxon>
        <taxon>Magnoliopsida</taxon>
        <taxon>eudicotyledons</taxon>
        <taxon>Gunneridae</taxon>
        <taxon>Pentapetalae</taxon>
        <taxon>rosids</taxon>
        <taxon>fabids</taxon>
        <taxon>Oxalidales</taxon>
        <taxon>Cephalotaceae</taxon>
        <taxon>Cephalotus</taxon>
    </lineage>
</organism>
<keyword evidence="6" id="KW-1185">Reference proteome</keyword>
<reference evidence="6" key="1">
    <citation type="submission" date="2016-04" db="EMBL/GenBank/DDBJ databases">
        <title>Cephalotus genome sequencing.</title>
        <authorList>
            <person name="Fukushima K."/>
            <person name="Hasebe M."/>
            <person name="Fang X."/>
        </authorList>
    </citation>
    <scope>NUCLEOTIDE SEQUENCE [LARGE SCALE GENOMIC DNA]</scope>
    <source>
        <strain evidence="6">cv. St1</strain>
    </source>
</reference>
<dbReference type="EMBL" id="BDDD01000186">
    <property type="protein sequence ID" value="GAV61169.1"/>
    <property type="molecule type" value="Genomic_DNA"/>
</dbReference>
<protein>
    <submittedName>
        <fullName evidence="5">PMEI domain-containing protein</fullName>
    </submittedName>
</protein>
<feature type="signal peptide" evidence="3">
    <location>
        <begin position="1"/>
        <end position="21"/>
    </location>
</feature>
<proteinExistence type="inferred from homology"/>
<accession>A0A1Q3AZL4</accession>
<dbReference type="Proteomes" id="UP000187406">
    <property type="component" value="Unassembled WGS sequence"/>
</dbReference>
<keyword evidence="1 3" id="KW-0732">Signal</keyword>
<feature type="domain" description="Pectinesterase inhibitor" evidence="4">
    <location>
        <begin position="22"/>
        <end position="133"/>
    </location>
</feature>
<dbReference type="InterPro" id="IPR035513">
    <property type="entry name" value="Invertase/methylesterase_inhib"/>
</dbReference>
<feature type="non-terminal residue" evidence="5">
    <location>
        <position position="133"/>
    </location>
</feature>
<evidence type="ECO:0000313" key="6">
    <source>
        <dbReference type="Proteomes" id="UP000187406"/>
    </source>
</evidence>
<feature type="non-terminal residue" evidence="5">
    <location>
        <position position="1"/>
    </location>
</feature>
<dbReference type="InterPro" id="IPR006501">
    <property type="entry name" value="Pectinesterase_inhib_dom"/>
</dbReference>
<name>A0A1Q3AZL4_CEPFO</name>
<sequence>LSVFYLVLVLILTLYPGQILCIGPDLVTKTCDATMYKELCKATLQSSSQADLKGLAQVILKTLLSTATQVQDGIAKSTTDPRLKDCSGQYEVAIDKIKDSQAALDAHRYHDINMWVTAAMTNAGSCNDGFKEI</sequence>
<evidence type="ECO:0000256" key="3">
    <source>
        <dbReference type="SAM" id="SignalP"/>
    </source>
</evidence>
<gene>
    <name evidence="5" type="ORF">CFOL_v3_04697</name>
</gene>
<dbReference type="PANTHER" id="PTHR31080">
    <property type="entry name" value="PECTINESTERASE INHIBITOR-LIKE"/>
    <property type="match status" value="1"/>
</dbReference>
<comment type="caution">
    <text evidence="5">The sequence shown here is derived from an EMBL/GenBank/DDBJ whole genome shotgun (WGS) entry which is preliminary data.</text>
</comment>
<feature type="chain" id="PRO_5013179478" evidence="3">
    <location>
        <begin position="22"/>
        <end position="133"/>
    </location>
</feature>
<evidence type="ECO:0000313" key="5">
    <source>
        <dbReference type="EMBL" id="GAV61169.1"/>
    </source>
</evidence>
<dbReference type="Gene3D" id="1.20.140.40">
    <property type="entry name" value="Invertase/pectin methylesterase inhibitor family protein"/>
    <property type="match status" value="1"/>
</dbReference>
<dbReference type="AlphaFoldDB" id="A0A1Q3AZL4"/>
<comment type="similarity">
    <text evidence="2">Belongs to the PMEI family.</text>
</comment>
<dbReference type="SUPFAM" id="SSF101148">
    <property type="entry name" value="Plant invertase/pectin methylesterase inhibitor"/>
    <property type="match status" value="1"/>
</dbReference>
<evidence type="ECO:0000256" key="1">
    <source>
        <dbReference type="ARBA" id="ARBA00022729"/>
    </source>
</evidence>
<dbReference type="InParanoid" id="A0A1Q3AZL4"/>
<dbReference type="GO" id="GO:0004857">
    <property type="term" value="F:enzyme inhibitor activity"/>
    <property type="evidence" value="ECO:0007669"/>
    <property type="project" value="InterPro"/>
</dbReference>
<dbReference type="InterPro" id="IPR051955">
    <property type="entry name" value="PME_Inhibitor"/>
</dbReference>
<dbReference type="SMART" id="SM00856">
    <property type="entry name" value="PMEI"/>
    <property type="match status" value="1"/>
</dbReference>
<evidence type="ECO:0000256" key="2">
    <source>
        <dbReference type="ARBA" id="ARBA00038471"/>
    </source>
</evidence>
<dbReference type="PANTHER" id="PTHR31080:SF296">
    <property type="entry name" value="OS05G0360900 PROTEIN"/>
    <property type="match status" value="1"/>
</dbReference>
<dbReference type="NCBIfam" id="TIGR01614">
    <property type="entry name" value="PME_inhib"/>
    <property type="match status" value="1"/>
</dbReference>
<evidence type="ECO:0000259" key="4">
    <source>
        <dbReference type="SMART" id="SM00856"/>
    </source>
</evidence>
<dbReference type="OrthoDB" id="1899334at2759"/>